<name>Q0AKM1_MARMM</name>
<accession>Q0AKM1</accession>
<dbReference type="AlphaFoldDB" id="Q0AKM1"/>
<protein>
    <submittedName>
        <fullName evidence="2">Uncharacterized protein</fullName>
    </submittedName>
</protein>
<dbReference type="KEGG" id="mmr:Mmar10_2891"/>
<dbReference type="EMBL" id="CP000449">
    <property type="protein sequence ID" value="ABI67172.1"/>
    <property type="molecule type" value="Genomic_DNA"/>
</dbReference>
<dbReference type="OrthoDB" id="1492993at2"/>
<keyword evidence="1" id="KW-0812">Transmembrane</keyword>
<dbReference type="STRING" id="394221.Mmar10_2891"/>
<proteinExistence type="predicted"/>
<evidence type="ECO:0000313" key="2">
    <source>
        <dbReference type="EMBL" id="ABI67172.1"/>
    </source>
</evidence>
<keyword evidence="1" id="KW-0472">Membrane</keyword>
<dbReference type="HOGENOM" id="CLU_1365039_0_0_5"/>
<reference evidence="2 3" key="1">
    <citation type="submission" date="2006-08" db="EMBL/GenBank/DDBJ databases">
        <title>Complete sequence of Maricaulis maris MCS10.</title>
        <authorList>
            <consortium name="US DOE Joint Genome Institute"/>
            <person name="Copeland A."/>
            <person name="Lucas S."/>
            <person name="Lapidus A."/>
            <person name="Barry K."/>
            <person name="Detter J.C."/>
            <person name="Glavina del Rio T."/>
            <person name="Hammon N."/>
            <person name="Israni S."/>
            <person name="Dalin E."/>
            <person name="Tice H."/>
            <person name="Pitluck S."/>
            <person name="Saunders E."/>
            <person name="Brettin T."/>
            <person name="Bruce D."/>
            <person name="Han C."/>
            <person name="Tapia R."/>
            <person name="Gilna P."/>
            <person name="Schmutz J."/>
            <person name="Larimer F."/>
            <person name="Land M."/>
            <person name="Hauser L."/>
            <person name="Kyrpides N."/>
            <person name="Mikhailova N."/>
            <person name="Viollier P."/>
            <person name="Stephens C."/>
            <person name="Richardson P."/>
        </authorList>
    </citation>
    <scope>NUCLEOTIDE SEQUENCE [LARGE SCALE GENOMIC DNA]</scope>
    <source>
        <strain evidence="2 3">MCS10</strain>
    </source>
</reference>
<sequence>MRVKMPYRIVELVVAASVVVISVASLFVAVHQSVVMERTLAASVWPVMEFQHGNYDTTRDMRSLIFEFTNSGLGPAQVRYMRLINEGEAVQSPLHYFAECCAPASLTSEERNAHVERLFMDGSLFLVTEVIGGRVFAPQQTVVFARLDYPENPEARAVWEALNTARRTLEIELCYCSVFDDCWLANFPQQTREPIDQCRIED</sequence>
<evidence type="ECO:0000256" key="1">
    <source>
        <dbReference type="SAM" id="Phobius"/>
    </source>
</evidence>
<organism evidence="2 3">
    <name type="scientific">Maricaulis maris (strain MCS10)</name>
    <name type="common">Caulobacter maris</name>
    <dbReference type="NCBI Taxonomy" id="394221"/>
    <lineage>
        <taxon>Bacteria</taxon>
        <taxon>Pseudomonadati</taxon>
        <taxon>Pseudomonadota</taxon>
        <taxon>Alphaproteobacteria</taxon>
        <taxon>Maricaulales</taxon>
        <taxon>Maricaulaceae</taxon>
        <taxon>Maricaulis</taxon>
    </lineage>
</organism>
<gene>
    <name evidence="2" type="ordered locus">Mmar10_2891</name>
</gene>
<keyword evidence="1" id="KW-1133">Transmembrane helix</keyword>
<dbReference type="RefSeq" id="WP_011644816.1">
    <property type="nucleotide sequence ID" value="NC_008347.1"/>
</dbReference>
<feature type="transmembrane region" description="Helical" evidence="1">
    <location>
        <begin position="12"/>
        <end position="30"/>
    </location>
</feature>
<evidence type="ECO:0000313" key="3">
    <source>
        <dbReference type="Proteomes" id="UP000001964"/>
    </source>
</evidence>
<dbReference type="eggNOG" id="ENOG50315NU">
    <property type="taxonomic scope" value="Bacteria"/>
</dbReference>
<dbReference type="Proteomes" id="UP000001964">
    <property type="component" value="Chromosome"/>
</dbReference>
<keyword evidence="3" id="KW-1185">Reference proteome</keyword>